<evidence type="ECO:0000256" key="2">
    <source>
        <dbReference type="ARBA" id="ARBA00022730"/>
    </source>
</evidence>
<proteinExistence type="inferred from homology"/>
<gene>
    <name evidence="8" type="primary">rpS</name>
    <name evidence="6" type="synonym">rpsQ</name>
    <name evidence="8" type="ordered locus">RIEPE_0440</name>
</gene>
<evidence type="ECO:0000256" key="3">
    <source>
        <dbReference type="ARBA" id="ARBA00022884"/>
    </source>
</evidence>
<dbReference type="HAMAP" id="MF_01345_B">
    <property type="entry name" value="Ribosomal_uS17_B"/>
    <property type="match status" value="1"/>
</dbReference>
<accession>D4G8M5</accession>
<dbReference type="Gene3D" id="2.40.50.140">
    <property type="entry name" value="Nucleic acid-binding proteins"/>
    <property type="match status" value="1"/>
</dbReference>
<dbReference type="EMBL" id="CP001085">
    <property type="protein sequence ID" value="ADD79910.1"/>
    <property type="molecule type" value="Genomic_DNA"/>
</dbReference>
<keyword evidence="9" id="KW-1185">Reference proteome</keyword>
<dbReference type="GO" id="GO:0006412">
    <property type="term" value="P:translation"/>
    <property type="evidence" value="ECO:0007669"/>
    <property type="project" value="UniProtKB-UniRule"/>
</dbReference>
<name>D4G8M5_RIEPU</name>
<evidence type="ECO:0000256" key="4">
    <source>
        <dbReference type="ARBA" id="ARBA00022980"/>
    </source>
</evidence>
<dbReference type="NCBIfam" id="TIGR03635">
    <property type="entry name" value="uS17_bact"/>
    <property type="match status" value="1"/>
</dbReference>
<dbReference type="HOGENOM" id="CLU_073626_1_2_6"/>
<dbReference type="Proteomes" id="UP000001700">
    <property type="component" value="Chromosome"/>
</dbReference>
<protein>
    <recommendedName>
        <fullName evidence="6">Small ribosomal subunit protein uS17</fullName>
    </recommendedName>
</protein>
<dbReference type="GO" id="GO:0019843">
    <property type="term" value="F:rRNA binding"/>
    <property type="evidence" value="ECO:0007669"/>
    <property type="project" value="UniProtKB-UniRule"/>
</dbReference>
<dbReference type="InterPro" id="IPR019979">
    <property type="entry name" value="Ribosomal_uS17_CS"/>
</dbReference>
<dbReference type="eggNOG" id="COG0186">
    <property type="taxonomic scope" value="Bacteria"/>
</dbReference>
<dbReference type="PROSITE" id="PS00056">
    <property type="entry name" value="RIBOSOMAL_S17"/>
    <property type="match status" value="1"/>
</dbReference>
<evidence type="ECO:0000256" key="1">
    <source>
        <dbReference type="ARBA" id="ARBA00010254"/>
    </source>
</evidence>
<dbReference type="InterPro" id="IPR012340">
    <property type="entry name" value="NA-bd_OB-fold"/>
</dbReference>
<keyword evidence="2 6" id="KW-0699">rRNA-binding</keyword>
<dbReference type="GO" id="GO:0022627">
    <property type="term" value="C:cytosolic small ribosomal subunit"/>
    <property type="evidence" value="ECO:0007669"/>
    <property type="project" value="UniProtKB-UniRule"/>
</dbReference>
<dbReference type="Pfam" id="PF00366">
    <property type="entry name" value="Ribosomal_S17"/>
    <property type="match status" value="1"/>
</dbReference>
<reference evidence="8" key="1">
    <citation type="submission" date="2008-05" db="EMBL/GenBank/DDBJ databases">
        <title>Genome sequence of Riesia pediculicola USDA.</title>
        <authorList>
            <person name="Kirkness E.F."/>
        </authorList>
    </citation>
    <scope>NUCLEOTIDE SEQUENCE [LARGE SCALE GENOMIC DNA]</scope>
    <source>
        <strain evidence="8">USDA</strain>
    </source>
</reference>
<comment type="function">
    <text evidence="6">One of the primary rRNA binding proteins, it binds specifically to the 5'-end of 16S ribosomal RNA.</text>
</comment>
<evidence type="ECO:0000313" key="8">
    <source>
        <dbReference type="EMBL" id="ADD79910.1"/>
    </source>
</evidence>
<dbReference type="GO" id="GO:0003735">
    <property type="term" value="F:structural constituent of ribosome"/>
    <property type="evidence" value="ECO:0007669"/>
    <property type="project" value="UniProtKB-UniRule"/>
</dbReference>
<dbReference type="AlphaFoldDB" id="D4G8M5"/>
<keyword evidence="4 6" id="KW-0689">Ribosomal protein</keyword>
<dbReference type="RefSeq" id="WP_013087886.1">
    <property type="nucleotide sequence ID" value="NC_014109.1"/>
</dbReference>
<dbReference type="SUPFAM" id="SSF50249">
    <property type="entry name" value="Nucleic acid-binding proteins"/>
    <property type="match status" value="1"/>
</dbReference>
<dbReference type="PRINTS" id="PR00973">
    <property type="entry name" value="RIBOSOMALS17"/>
</dbReference>
<dbReference type="PANTHER" id="PTHR10744:SF1">
    <property type="entry name" value="SMALL RIBOSOMAL SUBUNIT PROTEIN US17M"/>
    <property type="match status" value="1"/>
</dbReference>
<dbReference type="KEGG" id="rip:RIEPE_0440"/>
<dbReference type="OrthoDB" id="9811714at2"/>
<comment type="similarity">
    <text evidence="1 6 7">Belongs to the universal ribosomal protein uS17 family.</text>
</comment>
<dbReference type="InterPro" id="IPR000266">
    <property type="entry name" value="Ribosomal_uS17"/>
</dbReference>
<sequence length="96" mass="11287">MTTSKNSKKKIKAYVVKKKMDKSILVHVKRTVQHPLYKKYVRKTTKLQVHDEVNECFVGDLVEIQETRPISKLKSWSVVRILEKCSSHDYQKKTVV</sequence>
<evidence type="ECO:0000256" key="7">
    <source>
        <dbReference type="RuleBase" id="RU003872"/>
    </source>
</evidence>
<comment type="subunit">
    <text evidence="6">Part of the 30S ribosomal subunit.</text>
</comment>
<evidence type="ECO:0000313" key="9">
    <source>
        <dbReference type="Proteomes" id="UP000001700"/>
    </source>
</evidence>
<dbReference type="STRING" id="515618.RIEPE_0440"/>
<dbReference type="InterPro" id="IPR019984">
    <property type="entry name" value="Ribosomal_uS17_bact/chlr"/>
</dbReference>
<organism evidence="8 9">
    <name type="scientific">Riesia pediculicola (strain USDA)</name>
    <dbReference type="NCBI Taxonomy" id="515618"/>
    <lineage>
        <taxon>Bacteria</taxon>
        <taxon>Pseudomonadati</taxon>
        <taxon>Pseudomonadota</taxon>
        <taxon>Gammaproteobacteria</taxon>
        <taxon>Enterobacterales</taxon>
        <taxon>Enterobacteriaceae</taxon>
        <taxon>Candidatus Riesia</taxon>
    </lineage>
</organism>
<keyword evidence="5 6" id="KW-0687">Ribonucleoprotein</keyword>
<dbReference type="PANTHER" id="PTHR10744">
    <property type="entry name" value="40S RIBOSOMAL PROTEIN S11 FAMILY MEMBER"/>
    <property type="match status" value="1"/>
</dbReference>
<dbReference type="NCBIfam" id="NF004123">
    <property type="entry name" value="PRK05610.1"/>
    <property type="match status" value="1"/>
</dbReference>
<dbReference type="CDD" id="cd00364">
    <property type="entry name" value="Ribosomal_uS17"/>
    <property type="match status" value="1"/>
</dbReference>
<keyword evidence="3 6" id="KW-0694">RNA-binding</keyword>
<evidence type="ECO:0000256" key="6">
    <source>
        <dbReference type="HAMAP-Rule" id="MF_01345"/>
    </source>
</evidence>
<evidence type="ECO:0000256" key="5">
    <source>
        <dbReference type="ARBA" id="ARBA00023274"/>
    </source>
</evidence>